<dbReference type="Proteomes" id="UP000284842">
    <property type="component" value="Unassembled WGS sequence"/>
</dbReference>
<sequence>MASAQQSQTSLPSIRQLHPYLPMPTSMPTTESSSYGYSSGVPGHYQGHLAPVELGSGSMHHGMGAPSQRDIGGFYGAVESEPDEQDQHNPPKKKRRRQALSCTGYSRVRHVRAEEKRQGANGISSNQCKEKYATKAEFDELKARFDQLAALVQRLIPQVSAGGPPTHGSIAASSSYYPILSSGTLTGAAGTDFVAPTYGSNPSSGMVAYPPPMMPPPPSSQLYSPHLESAGPQPTPPGAVLPSNRFLKPDETHSPTRHAHPLAGGASSATSPLLSTSLNIGQLGTSGGGSMSRHRGSIAESSAGGGPVNSTAVSGGPTTSSSTNPSGTTPQTRFLFWRPFAFAASDAFWVGSASRGSSVTFATFTPRTASKKLVRADAHSGRASAPRIRRPSDHNPGGDTGGDMYMESGGSGAADGLGAVGGSGGQPSSGPTGGSSSSFHLPPARRVSDMMGGGHGGAGRDDRMGDRVHSMSSHHDGALSRARRGTVEINQ</sequence>
<evidence type="ECO:0000313" key="3">
    <source>
        <dbReference type="Proteomes" id="UP000284842"/>
    </source>
</evidence>
<accession>A0A409VIQ8</accession>
<feature type="compositionally biased region" description="Low complexity" evidence="1">
    <location>
        <begin position="310"/>
        <end position="329"/>
    </location>
</feature>
<feature type="region of interest" description="Disordered" evidence="1">
    <location>
        <begin position="372"/>
        <end position="491"/>
    </location>
</feature>
<evidence type="ECO:0000256" key="1">
    <source>
        <dbReference type="SAM" id="MobiDB-lite"/>
    </source>
</evidence>
<feature type="compositionally biased region" description="Polar residues" evidence="1">
    <location>
        <begin position="1"/>
        <end position="13"/>
    </location>
</feature>
<name>A0A409VIQ8_9AGAR</name>
<organism evidence="2 3">
    <name type="scientific">Panaeolus cyanescens</name>
    <dbReference type="NCBI Taxonomy" id="181874"/>
    <lineage>
        <taxon>Eukaryota</taxon>
        <taxon>Fungi</taxon>
        <taxon>Dikarya</taxon>
        <taxon>Basidiomycota</taxon>
        <taxon>Agaricomycotina</taxon>
        <taxon>Agaricomycetes</taxon>
        <taxon>Agaricomycetidae</taxon>
        <taxon>Agaricales</taxon>
        <taxon>Agaricineae</taxon>
        <taxon>Galeropsidaceae</taxon>
        <taxon>Panaeolus</taxon>
    </lineage>
</organism>
<evidence type="ECO:0000313" key="2">
    <source>
        <dbReference type="EMBL" id="PPQ66140.1"/>
    </source>
</evidence>
<feature type="compositionally biased region" description="Pro residues" evidence="1">
    <location>
        <begin position="209"/>
        <end position="219"/>
    </location>
</feature>
<gene>
    <name evidence="2" type="ORF">CVT24_000227</name>
</gene>
<feature type="region of interest" description="Disordered" evidence="1">
    <location>
        <begin position="209"/>
        <end position="329"/>
    </location>
</feature>
<feature type="compositionally biased region" description="Low complexity" evidence="1">
    <location>
        <begin position="261"/>
        <end position="278"/>
    </location>
</feature>
<reference evidence="2 3" key="1">
    <citation type="journal article" date="2018" name="Evol. Lett.">
        <title>Horizontal gene cluster transfer increased hallucinogenic mushroom diversity.</title>
        <authorList>
            <person name="Reynolds H.T."/>
            <person name="Vijayakumar V."/>
            <person name="Gluck-Thaler E."/>
            <person name="Korotkin H.B."/>
            <person name="Matheny P.B."/>
            <person name="Slot J.C."/>
        </authorList>
    </citation>
    <scope>NUCLEOTIDE SEQUENCE [LARGE SCALE GENOMIC DNA]</scope>
    <source>
        <strain evidence="2 3">2629</strain>
    </source>
</reference>
<feature type="compositionally biased region" description="Basic and acidic residues" evidence="1">
    <location>
        <begin position="458"/>
        <end position="478"/>
    </location>
</feature>
<keyword evidence="3" id="KW-1185">Reference proteome</keyword>
<protein>
    <submittedName>
        <fullName evidence="2">Uncharacterized protein</fullName>
    </submittedName>
</protein>
<comment type="caution">
    <text evidence="2">The sequence shown here is derived from an EMBL/GenBank/DDBJ whole genome shotgun (WGS) entry which is preliminary data.</text>
</comment>
<dbReference type="STRING" id="181874.A0A409VIQ8"/>
<dbReference type="InParanoid" id="A0A409VIQ8"/>
<dbReference type="OrthoDB" id="3362851at2759"/>
<feature type="compositionally biased region" description="Low complexity" evidence="1">
    <location>
        <begin position="23"/>
        <end position="40"/>
    </location>
</feature>
<dbReference type="EMBL" id="NHTK01006050">
    <property type="protein sequence ID" value="PPQ66140.1"/>
    <property type="molecule type" value="Genomic_DNA"/>
</dbReference>
<feature type="compositionally biased region" description="Gly residues" evidence="1">
    <location>
        <begin position="409"/>
        <end position="433"/>
    </location>
</feature>
<dbReference type="AlphaFoldDB" id="A0A409VIQ8"/>
<proteinExistence type="predicted"/>
<feature type="region of interest" description="Disordered" evidence="1">
    <location>
        <begin position="1"/>
        <end position="100"/>
    </location>
</feature>